<reference evidence="8" key="4">
    <citation type="submission" date="2025-09" db="UniProtKB">
        <authorList>
            <consortium name="Ensembl"/>
        </authorList>
    </citation>
    <scope>IDENTIFICATION</scope>
</reference>
<comment type="subcellular location">
    <subcellularLocation>
        <location evidence="1 6">Membrane</location>
        <topology evidence="1 6">Multi-pass membrane protein</topology>
    </subcellularLocation>
</comment>
<dbReference type="AlphaFoldDB" id="A0A3B1JYB3"/>
<proteinExistence type="inferred from homology"/>
<organism evidence="8 9">
    <name type="scientific">Astyanax mexicanus</name>
    <name type="common">Blind cave fish</name>
    <name type="synonym">Astyanax fasciatus mexicanus</name>
    <dbReference type="NCBI Taxonomy" id="7994"/>
    <lineage>
        <taxon>Eukaryota</taxon>
        <taxon>Metazoa</taxon>
        <taxon>Chordata</taxon>
        <taxon>Craniata</taxon>
        <taxon>Vertebrata</taxon>
        <taxon>Euteleostomi</taxon>
        <taxon>Actinopterygii</taxon>
        <taxon>Neopterygii</taxon>
        <taxon>Teleostei</taxon>
        <taxon>Ostariophysi</taxon>
        <taxon>Characiformes</taxon>
        <taxon>Characoidei</taxon>
        <taxon>Acestrorhamphidae</taxon>
        <taxon>Acestrorhamphinae</taxon>
        <taxon>Astyanax</taxon>
    </lineage>
</organism>
<dbReference type="OrthoDB" id="2151161at2759"/>
<dbReference type="PANTHER" id="PTHR13019:SF18">
    <property type="entry name" value="GOLGI APPARATUS MEMBRANE PROTEIN TVP23 HOMOLOG A"/>
    <property type="match status" value="1"/>
</dbReference>
<evidence type="ECO:0000256" key="6">
    <source>
        <dbReference type="RuleBase" id="RU361206"/>
    </source>
</evidence>
<dbReference type="PANTHER" id="PTHR13019">
    <property type="entry name" value="GOLGI APPARATUS MEMBRANE PROTEIN TVP23"/>
    <property type="match status" value="1"/>
</dbReference>
<comment type="similarity">
    <text evidence="2 6">Belongs to the TVP23 family.</text>
</comment>
<feature type="transmembrane region" description="Helical" evidence="6">
    <location>
        <begin position="160"/>
        <end position="179"/>
    </location>
</feature>
<feature type="chain" id="PRO_5017476420" description="Golgi apparatus membrane protein TVP23 homolog" evidence="7">
    <location>
        <begin position="19"/>
        <end position="236"/>
    </location>
</feature>
<keyword evidence="5 6" id="KW-0472">Membrane</keyword>
<dbReference type="GO" id="GO:0016192">
    <property type="term" value="P:vesicle-mediated transport"/>
    <property type="evidence" value="ECO:0007669"/>
    <property type="project" value="TreeGrafter"/>
</dbReference>
<dbReference type="InterPro" id="IPR008564">
    <property type="entry name" value="TVP23-like"/>
</dbReference>
<keyword evidence="3 6" id="KW-0812">Transmembrane</keyword>
<feature type="transmembrane region" description="Helical" evidence="6">
    <location>
        <begin position="133"/>
        <end position="153"/>
    </location>
</feature>
<protein>
    <recommendedName>
        <fullName evidence="6">Golgi apparatus membrane protein TVP23 homolog</fullName>
    </recommendedName>
</protein>
<evidence type="ECO:0000256" key="2">
    <source>
        <dbReference type="ARBA" id="ARBA00005467"/>
    </source>
</evidence>
<evidence type="ECO:0000313" key="9">
    <source>
        <dbReference type="Proteomes" id="UP000018467"/>
    </source>
</evidence>
<dbReference type="STRING" id="7994.ENSAMXP00000046369"/>
<keyword evidence="7" id="KW-0732">Signal</keyword>
<keyword evidence="9" id="KW-1185">Reference proteome</keyword>
<feature type="signal peptide" evidence="7">
    <location>
        <begin position="1"/>
        <end position="18"/>
    </location>
</feature>
<feature type="transmembrane region" description="Helical" evidence="6">
    <location>
        <begin position="42"/>
        <end position="64"/>
    </location>
</feature>
<dbReference type="GO" id="GO:0009306">
    <property type="term" value="P:protein secretion"/>
    <property type="evidence" value="ECO:0007669"/>
    <property type="project" value="TreeGrafter"/>
</dbReference>
<keyword evidence="4 6" id="KW-1133">Transmembrane helix</keyword>
<sequence>MCVCVCVFMGVFVIVCEQDGEIVDVSLDYGGEEDRSRSTRIRHPLATFFHLFFRVSAIIIYLCCDWFSRSFVVSFVTVICLLSCDFWSVKNVTGRLLVGLRWWNQIDEDGRSHWVFEAKKIRDGSGTEAEAQIFWLGLIICPLIWTAFFFTTLFSFKIKWLALVVAGICLQAANLYGYLRCKAGEQEKVPKSASQYLGQQFIQKVEPTFTRAAGNEQILYTTTLQIAKYCDLHIFL</sequence>
<dbReference type="Bgee" id="ENSAMXG00000039842">
    <property type="expression patterns" value="Expressed in bone element and 5 other cell types or tissues"/>
</dbReference>
<dbReference type="GeneTree" id="ENSGT00390000004428"/>
<evidence type="ECO:0000256" key="1">
    <source>
        <dbReference type="ARBA" id="ARBA00004141"/>
    </source>
</evidence>
<evidence type="ECO:0000256" key="4">
    <source>
        <dbReference type="ARBA" id="ARBA00022989"/>
    </source>
</evidence>
<dbReference type="GO" id="GO:0000139">
    <property type="term" value="C:Golgi membrane"/>
    <property type="evidence" value="ECO:0007669"/>
    <property type="project" value="TreeGrafter"/>
</dbReference>
<accession>A0A3B1JYB3</accession>
<evidence type="ECO:0000313" key="8">
    <source>
        <dbReference type="Ensembl" id="ENSAMXP00000046369.1"/>
    </source>
</evidence>
<name>A0A3B1JYB3_ASTMX</name>
<feature type="transmembrane region" description="Helical" evidence="6">
    <location>
        <begin position="71"/>
        <end position="89"/>
    </location>
</feature>
<reference evidence="9" key="1">
    <citation type="submission" date="2013-03" db="EMBL/GenBank/DDBJ databases">
        <authorList>
            <person name="Jeffery W."/>
            <person name="Warren W."/>
            <person name="Wilson R.K."/>
        </authorList>
    </citation>
    <scope>NUCLEOTIDE SEQUENCE</scope>
    <source>
        <strain evidence="9">female</strain>
    </source>
</reference>
<reference evidence="9" key="2">
    <citation type="journal article" date="2014" name="Nat. Commun.">
        <title>The cavefish genome reveals candidate genes for eye loss.</title>
        <authorList>
            <person name="McGaugh S.E."/>
            <person name="Gross J.B."/>
            <person name="Aken B."/>
            <person name="Blin M."/>
            <person name="Borowsky R."/>
            <person name="Chalopin D."/>
            <person name="Hinaux H."/>
            <person name="Jeffery W.R."/>
            <person name="Keene A."/>
            <person name="Ma L."/>
            <person name="Minx P."/>
            <person name="Murphy D."/>
            <person name="O'Quin K.E."/>
            <person name="Retaux S."/>
            <person name="Rohner N."/>
            <person name="Searle S.M."/>
            <person name="Stahl B.A."/>
            <person name="Tabin C."/>
            <person name="Volff J.N."/>
            <person name="Yoshizawa M."/>
            <person name="Warren W.C."/>
        </authorList>
    </citation>
    <scope>NUCLEOTIDE SEQUENCE [LARGE SCALE GENOMIC DNA]</scope>
    <source>
        <strain evidence="9">female</strain>
    </source>
</reference>
<dbReference type="InParanoid" id="A0A3B1JYB3"/>
<reference evidence="8" key="3">
    <citation type="submission" date="2025-08" db="UniProtKB">
        <authorList>
            <consortium name="Ensembl"/>
        </authorList>
    </citation>
    <scope>IDENTIFICATION</scope>
</reference>
<evidence type="ECO:0000256" key="5">
    <source>
        <dbReference type="ARBA" id="ARBA00023136"/>
    </source>
</evidence>
<dbReference type="Proteomes" id="UP000018467">
    <property type="component" value="Unassembled WGS sequence"/>
</dbReference>
<evidence type="ECO:0000256" key="7">
    <source>
        <dbReference type="SAM" id="SignalP"/>
    </source>
</evidence>
<evidence type="ECO:0000256" key="3">
    <source>
        <dbReference type="ARBA" id="ARBA00022692"/>
    </source>
</evidence>
<dbReference type="Ensembl" id="ENSAMXT00000046824.1">
    <property type="protein sequence ID" value="ENSAMXP00000046369.1"/>
    <property type="gene ID" value="ENSAMXG00000039842.1"/>
</dbReference>
<dbReference type="Pfam" id="PF05832">
    <property type="entry name" value="DUF846"/>
    <property type="match status" value="1"/>
</dbReference>